<comment type="similarity">
    <text evidence="1">Belongs to the CpsD/CapB family.</text>
</comment>
<dbReference type="PANTHER" id="PTHR32309">
    <property type="entry name" value="TYROSINE-PROTEIN KINASE"/>
    <property type="match status" value="1"/>
</dbReference>
<comment type="caution">
    <text evidence="10">The sequence shown here is derived from an EMBL/GenBank/DDBJ whole genome shotgun (WGS) entry which is preliminary data.</text>
</comment>
<reference evidence="10 11" key="1">
    <citation type="submission" date="2020-07" db="EMBL/GenBank/DDBJ databases">
        <title>MOT database genomes.</title>
        <authorList>
            <person name="Joseph S."/>
            <person name="Aduse-Opoku J."/>
            <person name="Hashim A."/>
            <person name="Wade W."/>
            <person name="Curtis M."/>
        </authorList>
    </citation>
    <scope>NUCLEOTIDE SEQUENCE [LARGE SCALE GENOMIC DNA]</scope>
    <source>
        <strain evidence="10 11">CIP 106318</strain>
    </source>
</reference>
<keyword evidence="5" id="KW-0418">Kinase</keyword>
<dbReference type="SUPFAM" id="SSF52540">
    <property type="entry name" value="P-loop containing nucleoside triphosphate hydrolases"/>
    <property type="match status" value="1"/>
</dbReference>
<dbReference type="GO" id="GO:0004715">
    <property type="term" value="F:non-membrane spanning protein tyrosine kinase activity"/>
    <property type="evidence" value="ECO:0007669"/>
    <property type="project" value="UniProtKB-EC"/>
</dbReference>
<protein>
    <recommendedName>
        <fullName evidence="2">non-specific protein-tyrosine kinase</fullName>
        <ecNumber evidence="2">2.7.10.2</ecNumber>
    </recommendedName>
</protein>
<evidence type="ECO:0000256" key="2">
    <source>
        <dbReference type="ARBA" id="ARBA00011903"/>
    </source>
</evidence>
<dbReference type="EMBL" id="JACBYF010000008">
    <property type="protein sequence ID" value="NYS47531.1"/>
    <property type="molecule type" value="Genomic_DNA"/>
</dbReference>
<proteinExistence type="inferred from homology"/>
<dbReference type="CDD" id="cd05387">
    <property type="entry name" value="BY-kinase"/>
    <property type="match status" value="1"/>
</dbReference>
<dbReference type="EC" id="2.7.10.2" evidence="2"/>
<evidence type="ECO:0000313" key="11">
    <source>
        <dbReference type="Proteomes" id="UP000531840"/>
    </source>
</evidence>
<dbReference type="Gene3D" id="3.40.50.300">
    <property type="entry name" value="P-loop containing nucleotide triphosphate hydrolases"/>
    <property type="match status" value="1"/>
</dbReference>
<keyword evidence="6" id="KW-0067">ATP-binding</keyword>
<feature type="domain" description="AAA" evidence="9">
    <location>
        <begin position="41"/>
        <end position="160"/>
    </location>
</feature>
<keyword evidence="3 10" id="KW-0808">Transferase</keyword>
<comment type="catalytic activity">
    <reaction evidence="8">
        <text>L-tyrosyl-[protein] + ATP = O-phospho-L-tyrosyl-[protein] + ADP + H(+)</text>
        <dbReference type="Rhea" id="RHEA:10596"/>
        <dbReference type="Rhea" id="RHEA-COMP:10136"/>
        <dbReference type="Rhea" id="RHEA-COMP:20101"/>
        <dbReference type="ChEBI" id="CHEBI:15378"/>
        <dbReference type="ChEBI" id="CHEBI:30616"/>
        <dbReference type="ChEBI" id="CHEBI:46858"/>
        <dbReference type="ChEBI" id="CHEBI:61978"/>
        <dbReference type="ChEBI" id="CHEBI:456216"/>
        <dbReference type="EC" id="2.7.10.2"/>
    </reaction>
</comment>
<evidence type="ECO:0000256" key="3">
    <source>
        <dbReference type="ARBA" id="ARBA00022679"/>
    </source>
</evidence>
<dbReference type="NCBIfam" id="TIGR01007">
    <property type="entry name" value="eps_fam"/>
    <property type="match status" value="1"/>
</dbReference>
<dbReference type="InterPro" id="IPR025669">
    <property type="entry name" value="AAA_dom"/>
</dbReference>
<gene>
    <name evidence="10" type="ORF">HZY85_04885</name>
</gene>
<dbReference type="Proteomes" id="UP000531840">
    <property type="component" value="Unassembled WGS sequence"/>
</dbReference>
<dbReference type="PANTHER" id="PTHR32309:SF13">
    <property type="entry name" value="FERRIC ENTEROBACTIN TRANSPORT PROTEIN FEPE"/>
    <property type="match status" value="1"/>
</dbReference>
<dbReference type="InterPro" id="IPR050445">
    <property type="entry name" value="Bact_polysacc_biosynth/exp"/>
</dbReference>
<sequence>MQRIDILYNTKVMDKDLYEYYIALANNIQFLGSDNKKILFSSFQENEGKSTVAINVAKALADQGNKVLLLDVDTRKSSTASRFKFRGKIEGLTSYLSGLVNIENVIYETDVQNLNMIPAGQVPPNPTALLQNKHFDIMLVALEQYYDYIIVDSPPIGAVIDAAVVAKKCNGTILVVEYNKTKRKSVIKAKEQLEISGSKFLGVILNKVDTKSLNYGDYGDYGNYGNYGKK</sequence>
<evidence type="ECO:0000259" key="9">
    <source>
        <dbReference type="Pfam" id="PF13614"/>
    </source>
</evidence>
<evidence type="ECO:0000256" key="7">
    <source>
        <dbReference type="ARBA" id="ARBA00023137"/>
    </source>
</evidence>
<dbReference type="InterPro" id="IPR005702">
    <property type="entry name" value="Wzc-like_C"/>
</dbReference>
<evidence type="ECO:0000256" key="6">
    <source>
        <dbReference type="ARBA" id="ARBA00022840"/>
    </source>
</evidence>
<evidence type="ECO:0000256" key="4">
    <source>
        <dbReference type="ARBA" id="ARBA00022741"/>
    </source>
</evidence>
<dbReference type="Pfam" id="PF13614">
    <property type="entry name" value="AAA_31"/>
    <property type="match status" value="1"/>
</dbReference>
<keyword evidence="11" id="KW-1185">Reference proteome</keyword>
<keyword evidence="4" id="KW-0547">Nucleotide-binding</keyword>
<evidence type="ECO:0000256" key="1">
    <source>
        <dbReference type="ARBA" id="ARBA00007316"/>
    </source>
</evidence>
<organism evidence="10 11">
    <name type="scientific">Gemelliphila palaticanis</name>
    <dbReference type="NCBI Taxonomy" id="81950"/>
    <lineage>
        <taxon>Bacteria</taxon>
        <taxon>Bacillati</taxon>
        <taxon>Bacillota</taxon>
        <taxon>Bacilli</taxon>
        <taxon>Bacillales</taxon>
        <taxon>Gemellaceae</taxon>
        <taxon>Gemelliphila</taxon>
    </lineage>
</organism>
<keyword evidence="7" id="KW-0829">Tyrosine-protein kinase</keyword>
<dbReference type="RefSeq" id="WP_179941320.1">
    <property type="nucleotide sequence ID" value="NZ_JACBYF010000008.1"/>
</dbReference>
<name>A0ABX2T3D8_9BACL</name>
<dbReference type="InterPro" id="IPR027417">
    <property type="entry name" value="P-loop_NTPase"/>
</dbReference>
<accession>A0ABX2T3D8</accession>
<evidence type="ECO:0000313" key="10">
    <source>
        <dbReference type="EMBL" id="NYS47531.1"/>
    </source>
</evidence>
<evidence type="ECO:0000256" key="5">
    <source>
        <dbReference type="ARBA" id="ARBA00022777"/>
    </source>
</evidence>
<evidence type="ECO:0000256" key="8">
    <source>
        <dbReference type="ARBA" id="ARBA00051245"/>
    </source>
</evidence>